<keyword evidence="7" id="KW-1185">Reference proteome</keyword>
<evidence type="ECO:0000313" key="7">
    <source>
        <dbReference type="Proteomes" id="UP001156441"/>
    </source>
</evidence>
<evidence type="ECO:0000256" key="1">
    <source>
        <dbReference type="ARBA" id="ARBA00023015"/>
    </source>
</evidence>
<evidence type="ECO:0000256" key="3">
    <source>
        <dbReference type="ARBA" id="ARBA00023163"/>
    </source>
</evidence>
<keyword evidence="2 4" id="KW-0238">DNA-binding</keyword>
<comment type="caution">
    <text evidence="6">The sequence shown here is derived from an EMBL/GenBank/DDBJ whole genome shotgun (WGS) entry which is preliminary data.</text>
</comment>
<evidence type="ECO:0000256" key="4">
    <source>
        <dbReference type="PROSITE-ProRule" id="PRU00335"/>
    </source>
</evidence>
<dbReference type="Gene3D" id="1.10.357.10">
    <property type="entry name" value="Tetracycline Repressor, domain 2"/>
    <property type="match status" value="1"/>
</dbReference>
<dbReference type="InterPro" id="IPR036271">
    <property type="entry name" value="Tet_transcr_reg_TetR-rel_C_sf"/>
</dbReference>
<evidence type="ECO:0000313" key="6">
    <source>
        <dbReference type="EMBL" id="MCT2587183.1"/>
    </source>
</evidence>
<dbReference type="Proteomes" id="UP001156441">
    <property type="component" value="Unassembled WGS sequence"/>
</dbReference>
<gene>
    <name evidence="6" type="ORF">JT362_29065</name>
</gene>
<proteinExistence type="predicted"/>
<dbReference type="PROSITE" id="PS50977">
    <property type="entry name" value="HTH_TETR_2"/>
    <property type="match status" value="1"/>
</dbReference>
<dbReference type="Pfam" id="PF02909">
    <property type="entry name" value="TetR_C_1"/>
    <property type="match status" value="1"/>
</dbReference>
<dbReference type="InterPro" id="IPR001647">
    <property type="entry name" value="HTH_TetR"/>
</dbReference>
<keyword evidence="3" id="KW-0804">Transcription</keyword>
<keyword evidence="1" id="KW-0805">Transcription regulation</keyword>
<dbReference type="InterPro" id="IPR009057">
    <property type="entry name" value="Homeodomain-like_sf"/>
</dbReference>
<feature type="DNA-binding region" description="H-T-H motif" evidence="4">
    <location>
        <begin position="61"/>
        <end position="80"/>
    </location>
</feature>
<organism evidence="6 7">
    <name type="scientific">Actinophytocola gossypii</name>
    <dbReference type="NCBI Taxonomy" id="2812003"/>
    <lineage>
        <taxon>Bacteria</taxon>
        <taxon>Bacillati</taxon>
        <taxon>Actinomycetota</taxon>
        <taxon>Actinomycetes</taxon>
        <taxon>Pseudonocardiales</taxon>
        <taxon>Pseudonocardiaceae</taxon>
    </lineage>
</organism>
<sequence>MTKEWAGAGDVGRTLELLWSGVGEPETGGPTKPGPKRRLSIERIVTTAVRLADTGGLDALSMRNVAAELNVGVMGLYRYVPSKAELIDLMIDHLNGPADELKAHRDEDWRTIMLYTARSIWQLYSEHPWLLQVGRSRTVLGPNTVAGLDFALGAFSGTELTDREKTAIFSAVEHHVTGVAHAHLLREQSAQHTRLSEDEFWHVQLPYLEKALSTGMFPRLAELTDEDAFAADGLESMLFGVNALLDGIERQLESRRGG</sequence>
<dbReference type="Pfam" id="PF00440">
    <property type="entry name" value="TetR_N"/>
    <property type="match status" value="1"/>
</dbReference>
<reference evidence="6 7" key="1">
    <citation type="submission" date="2021-02" db="EMBL/GenBank/DDBJ databases">
        <title>Actinophytocola xerophila sp. nov., isolated from soil of cotton cropping field.</title>
        <authorList>
            <person name="Huang R."/>
            <person name="Chen X."/>
            <person name="Ge X."/>
            <person name="Liu W."/>
        </authorList>
    </citation>
    <scope>NUCLEOTIDE SEQUENCE [LARGE SCALE GENOMIC DNA]</scope>
    <source>
        <strain evidence="6 7">S1-96</strain>
    </source>
</reference>
<dbReference type="SUPFAM" id="SSF46689">
    <property type="entry name" value="Homeodomain-like"/>
    <property type="match status" value="1"/>
</dbReference>
<dbReference type="InterPro" id="IPR050109">
    <property type="entry name" value="HTH-type_TetR-like_transc_reg"/>
</dbReference>
<feature type="domain" description="HTH tetR-type" evidence="5">
    <location>
        <begin position="38"/>
        <end position="98"/>
    </location>
</feature>
<accession>A0ABT2JH21</accession>
<dbReference type="PANTHER" id="PTHR30055">
    <property type="entry name" value="HTH-TYPE TRANSCRIPTIONAL REGULATOR RUTR"/>
    <property type="match status" value="1"/>
</dbReference>
<protein>
    <submittedName>
        <fullName evidence="6">TetR/AcrR family transcriptional regulator C-terminal domain-containing protein</fullName>
    </submittedName>
</protein>
<dbReference type="EMBL" id="JAFFZE010000023">
    <property type="protein sequence ID" value="MCT2587183.1"/>
    <property type="molecule type" value="Genomic_DNA"/>
</dbReference>
<evidence type="ECO:0000259" key="5">
    <source>
        <dbReference type="PROSITE" id="PS50977"/>
    </source>
</evidence>
<dbReference type="InterPro" id="IPR004111">
    <property type="entry name" value="Repressor_TetR_C"/>
</dbReference>
<dbReference type="PANTHER" id="PTHR30055:SF151">
    <property type="entry name" value="TRANSCRIPTIONAL REGULATORY PROTEIN"/>
    <property type="match status" value="1"/>
</dbReference>
<dbReference type="Gene3D" id="1.10.10.60">
    <property type="entry name" value="Homeodomain-like"/>
    <property type="match status" value="1"/>
</dbReference>
<dbReference type="RefSeq" id="WP_260195068.1">
    <property type="nucleotide sequence ID" value="NZ_JAFFZE010000023.1"/>
</dbReference>
<evidence type="ECO:0000256" key="2">
    <source>
        <dbReference type="ARBA" id="ARBA00023125"/>
    </source>
</evidence>
<name>A0ABT2JH21_9PSEU</name>
<dbReference type="SUPFAM" id="SSF48498">
    <property type="entry name" value="Tetracyclin repressor-like, C-terminal domain"/>
    <property type="match status" value="1"/>
</dbReference>